<gene>
    <name evidence="1" type="ORF">NMN56_019885</name>
</gene>
<name>A0ABT6ZYN2_9ACTN</name>
<proteinExistence type="predicted"/>
<sequence length="61" mass="6640">MCQAVQVHEAGPARDGPVEDDIRVLARLAQRREMAVDAFDGVGEMVDTFAVGLQELRVSGR</sequence>
<dbReference type="Proteomes" id="UP001214441">
    <property type="component" value="Unassembled WGS sequence"/>
</dbReference>
<accession>A0ABT6ZYN2</accession>
<comment type="caution">
    <text evidence="1">The sequence shown here is derived from an EMBL/GenBank/DDBJ whole genome shotgun (WGS) entry which is preliminary data.</text>
</comment>
<evidence type="ECO:0000313" key="2">
    <source>
        <dbReference type="Proteomes" id="UP001214441"/>
    </source>
</evidence>
<organism evidence="1 2">
    <name type="scientific">Streptomyces iconiensis</name>
    <dbReference type="NCBI Taxonomy" id="1384038"/>
    <lineage>
        <taxon>Bacteria</taxon>
        <taxon>Bacillati</taxon>
        <taxon>Actinomycetota</taxon>
        <taxon>Actinomycetes</taxon>
        <taxon>Kitasatosporales</taxon>
        <taxon>Streptomycetaceae</taxon>
        <taxon>Streptomyces</taxon>
    </lineage>
</organism>
<dbReference type="RefSeq" id="WP_280842881.1">
    <property type="nucleotide sequence ID" value="NZ_JANCPR020000019.1"/>
</dbReference>
<keyword evidence="2" id="KW-1185">Reference proteome</keyword>
<dbReference type="EMBL" id="JANCPR020000019">
    <property type="protein sequence ID" value="MDJ1134182.1"/>
    <property type="molecule type" value="Genomic_DNA"/>
</dbReference>
<reference evidence="1 2" key="1">
    <citation type="submission" date="2023-05" db="EMBL/GenBank/DDBJ databases">
        <title>Streptantibioticus silvisoli sp. nov., acidotolerant actinomycetes 1 from pine litter.</title>
        <authorList>
            <person name="Swiecimska M."/>
            <person name="Golinska P."/>
            <person name="Sangal V."/>
            <person name="Wachnowicz B."/>
            <person name="Goodfellow M."/>
        </authorList>
    </citation>
    <scope>NUCLEOTIDE SEQUENCE [LARGE SCALE GENOMIC DNA]</scope>
    <source>
        <strain evidence="1 2">DSM 42109</strain>
    </source>
</reference>
<protein>
    <submittedName>
        <fullName evidence="1">Uncharacterized protein</fullName>
    </submittedName>
</protein>
<evidence type="ECO:0000313" key="1">
    <source>
        <dbReference type="EMBL" id="MDJ1134182.1"/>
    </source>
</evidence>